<dbReference type="SUPFAM" id="SSF141072">
    <property type="entry name" value="CalX-like"/>
    <property type="match status" value="1"/>
</dbReference>
<proteinExistence type="predicted"/>
<dbReference type="InterPro" id="IPR032812">
    <property type="entry name" value="SbsA_Ig"/>
</dbReference>
<dbReference type="GO" id="GO:0007156">
    <property type="term" value="P:homophilic cell adhesion via plasma membrane adhesion molecules"/>
    <property type="evidence" value="ECO:0007669"/>
    <property type="project" value="InterPro"/>
</dbReference>
<evidence type="ECO:0000259" key="4">
    <source>
        <dbReference type="PROSITE" id="PS50268"/>
    </source>
</evidence>
<gene>
    <name evidence="5" type="ORF">GCM10007876_07140</name>
</gene>
<feature type="region of interest" description="Disordered" evidence="2">
    <location>
        <begin position="1811"/>
        <end position="1833"/>
    </location>
</feature>
<feature type="transmembrane region" description="Helical" evidence="3">
    <location>
        <begin position="3073"/>
        <end position="3092"/>
    </location>
</feature>
<dbReference type="InterPro" id="IPR006644">
    <property type="entry name" value="Cadg"/>
</dbReference>
<comment type="caution">
    <text evidence="5">The sequence shown here is derived from an EMBL/GenBank/DDBJ whole genome shotgun (WGS) entry which is preliminary data.</text>
</comment>
<evidence type="ECO:0000256" key="3">
    <source>
        <dbReference type="SAM" id="Phobius"/>
    </source>
</evidence>
<feature type="compositionally biased region" description="Acidic residues" evidence="2">
    <location>
        <begin position="2855"/>
        <end position="2876"/>
    </location>
</feature>
<feature type="region of interest" description="Disordered" evidence="2">
    <location>
        <begin position="2534"/>
        <end position="2555"/>
    </location>
</feature>
<dbReference type="SUPFAM" id="SSF103647">
    <property type="entry name" value="TSP type-3 repeat"/>
    <property type="match status" value="1"/>
</dbReference>
<name>A0AA37W740_9GAMM</name>
<feature type="domain" description="Cadherin" evidence="4">
    <location>
        <begin position="1951"/>
        <end position="2035"/>
    </location>
</feature>
<dbReference type="Pfam" id="PF17963">
    <property type="entry name" value="Big_9"/>
    <property type="match status" value="5"/>
</dbReference>
<dbReference type="EMBL" id="BSNM01000003">
    <property type="protein sequence ID" value="GLQ30236.1"/>
    <property type="molecule type" value="Genomic_DNA"/>
</dbReference>
<dbReference type="Gene3D" id="2.60.40.3440">
    <property type="match status" value="1"/>
</dbReference>
<dbReference type="InterPro" id="IPR028974">
    <property type="entry name" value="TSP_type-3_rpt"/>
</dbReference>
<dbReference type="GO" id="GO:0016020">
    <property type="term" value="C:membrane"/>
    <property type="evidence" value="ECO:0007669"/>
    <property type="project" value="InterPro"/>
</dbReference>
<protein>
    <recommendedName>
        <fullName evidence="4">Cadherin domain-containing protein</fullName>
    </recommendedName>
</protein>
<dbReference type="InterPro" id="IPR053784">
    <property type="entry name" value="Choice_anch_U_dom"/>
</dbReference>
<dbReference type="Gene3D" id="2.60.40.2030">
    <property type="match status" value="1"/>
</dbReference>
<dbReference type="PANTHER" id="PTHR34720">
    <property type="entry name" value="MICROCYSTIN DEPENDENT PROTEIN"/>
    <property type="match status" value="1"/>
</dbReference>
<organism evidence="5 6">
    <name type="scientific">Litoribrevibacter albus</name>
    <dbReference type="NCBI Taxonomy" id="1473156"/>
    <lineage>
        <taxon>Bacteria</taxon>
        <taxon>Pseudomonadati</taxon>
        <taxon>Pseudomonadota</taxon>
        <taxon>Gammaproteobacteria</taxon>
        <taxon>Oceanospirillales</taxon>
        <taxon>Oceanospirillaceae</taxon>
        <taxon>Litoribrevibacter</taxon>
    </lineage>
</organism>
<dbReference type="Gene3D" id="2.60.40.2810">
    <property type="match status" value="4"/>
</dbReference>
<dbReference type="PROSITE" id="PS50268">
    <property type="entry name" value="CADHERIN_2"/>
    <property type="match status" value="2"/>
</dbReference>
<dbReference type="Pfam" id="PF13205">
    <property type="entry name" value="Big_5"/>
    <property type="match status" value="1"/>
</dbReference>
<accession>A0AA37W740</accession>
<dbReference type="SMART" id="SM00736">
    <property type="entry name" value="CADG"/>
    <property type="match status" value="1"/>
</dbReference>
<sequence>MVAAVIPAVMIGTPVWASASRGSRSRGKVEVEYTQAEVNKRSEDANNINTPFAAYGSKWAKKESEPTSNTRVTEFLAQQGLLDGQAEKRAIEPGVRKVFASSCFVSGFCTTGLSIVECSTAGGVWYPSTNDCTSAGDTTAPTFQNSTPSVSSITLTGATVSVDLDEEGTAYYVVVADGAGAPSASQVKAGQDSGGGAALKSGSFATSGTTGSQAFSGLSSGTAYDLYVVAQDDEGSPNLQASATLVNFTTSSPDNDGTVTASGTVSEPVGLNTTVDTTGEAVNVFDFTITDGGSGDTLPLTISELYVSVSGTSTDVERGNITWRLNGNDASNVVGSYDSGTDRITFSSLSISVADGGNETYTINAYYNDPTGVTEDHTVILSVDGDTTFTVGGSNSQMAGSQSAVNNGTGTTLDVTATKLVFTTQPSGSTSGSVLSTQPVVKATDANSNVDVDFSSDITVSEASSGTLSGTTTLSPTSGVATFSNLTYTATADQENFTLTASATGLTNGTSNSVTSDVQATKLVFDTQPVPLTVGSGQATAFTTVPVVSAQDANNVVDTGYSTDITLAEVNGAGSATMTGTGDTDGNGATVSITPSSGVSTFTSLSITYTASGGSSETFNLQASSGGLSTVNSSQMTGLVPDSDGDLTAAGGVSEPVTLNLSADTVGEAVDLFDFTISDGGTADGSALAVSSIVVNVTGTSSDTERGNITWRLNGSDASNVTGVYNAGSDTITFSSLSISVADGASETYTVNGYYNTTSGMTDGNTVILSVDGDTDLTVSGTGSQMGATSAVTNGSGTVINDDLAPSVTSVSVPANATYTAGSNLDFTVNFNENITVNTGGGTPRLTLTIGSTTRYASYLSGSGSSALVFRHTVVSGDEDSDGISLSATLDPNSGTLQDAAGNNANTTLNSVGSLTAVLVDAVAPTVAEVTAVTTPGNDTTPNLTFSTTEAGTLTVGGSCGSGDEGAVSSGNNTITLTQTDNSTALAAGTYSDCTVTVTDSAGNASNVLTATSFTIDITAPTGHSVSFDDSAINNSEASSQSFTFAGGEVGASYSYTISSSGGGTNVTGSGTLGTATDQITGLDLSGLGDGTLTLSVTVTDTAGNAATAVTDTATLDATSPSGHSVSFDDTTINNTEASSQSFTFAGGEVGAGYSYTISSSGGGTNVTGTGTLASATDQITGLDLSGLSDGALTLSVTVTDTSGNAATAVTDTATLDTTAENGHSVAFDDSAINESEASNQSFTFTGGEVGAGYSYTISSSGGGTNVTGSGTLATATDQIASLDLSGLGDGTLTLSVVVTDAAGNTATAVTDTSTLDTTAATGHSVSFDDSAINNSEASSQSFTFAGGEVGASYSYTISSSGGGTNVTGSGTLGTATDQITGLDLSGLGDGTLTLSVTVTDTAGNAATAVTDTATLDATSPSGHSVSFDDTTINNTEASSQSFTFAGGEVGAGYSYTISSSGGGTNVTGTGTLASATDQITGLDLSGLSDGTLTLSVTVTDTSGNAATAVTDTATLDTTAENGHSVAFDDSAINASEASNQSFTFTDGEVGAGYSYTISSSGGGTNVTGSGTLATATDQIASLNLSGLGDGTLTLSVVVTDAAGNTATAVTDTSTLDTTAATGHSVSFDDSAINNSEASSQSFTFTGGEVGASYSYTISSSGGGTNVTGSGTLGTATDQITGLDLSGLGDGTLTLSVTVTDTAGNAATAVTDTATLDATSPSGHSVSFDDTTINNTEASSQSFTFAGGEVGAGYSYTISSSGGGTNVTGTGTLASATDQITGLDLSGLSDGTLTLSVTVTDTSGNAATAVTDTSTLDTNGPSLSSSSPADGSTTARYDTNLTLTFNETVTAGSSGNLAIAVYDASDDSLIESNDSNSGQVNINSAEVTVTLATNLNASHSYYVQIGSDAFEDSIGNKYSGISDTTTLNFTTTNLQPTAVNDTSSTNEEDAVAINVLSNDSDEDGSLNAASVTVTSNPSNGSTSVNTGTGVITYTPNSDFNGTDSFTYTVEDNSSLASSAATVTITVNAVNDAPVAVADLVSTPEDTPLTIDVASNDTDVDSGDAVDSSTITIISSPSEGSAVVNSGQVDYTPNTDFNGSDTFTYTIEDGNGATSNTATVTINVTSVNDLPTATDDSATVDEDSSVVINVLTNDSDIDGTIDATTVSVQTSPTNGATSVDATTGEISYTPSADFNGSDTFTYTVKDDADGTSNAATITVTVTSINDAPVAVNDTATLLEDVAHTINVLGNDSDVDGTLDATSVEVVTAPSSGTTVVNTTSGAIEYTPNSDFNGEDTLTYRVQDNQGEWSSPGTVTLTVQAVNDAPLANADSYSIDEDTPSVLDILSNDMDVDGTLDVTSVSIVTNVSNGSLTDNGDGTQTYTPNTDFNGSDSFTYSVLDDSSESSDTVTVDITVLSVNDAPTISGTPTTDIVQDESYSFTPTLGDVEADALTVTATNLPNWLTLDAATGTLTGSTAIVGTYSDIVLTVSDGSANTSLASFSINVEADTDRDGVSDALDSDDDNDGMTDEFELANNFNPLDSSDANGDADGDGVTNLEEQTQNTNPLADDYPPVFSALAALDINATGLFTEFPTLTPPEAIDGLDGVVTATLESDQTPLAPGVHVLSWSATDAAGNSVQAEQTLRVFPLISLSKDQQIGEGGSTQFRIVLNGTAPVYPFNVAYTVSGTATEADHDLVADTVVFDDQAVEQTITFTVVKDNINEGNETIVAQLSGEGNFGIKDTHTATIVEQNVPPQITISVEQEASEVRIVAQDGGDVSFTANVFDPNPDDTHTYDWSFPQASVTGTNESLATLNPASLTPGVYKATVTVTDSGNPPLVKSSHVQFLVIPAVPVLSDDSDSDGDSIPDSEEGFADSDGDGQPNYLDSVPLPNVLNENITDGSVFLIEADPGVQLAIGSLALNNGADGAGLSNDDIQTESTIPNDNISNVGGYFDFVVSELPQEGDSVKVVIPQRQAIPENPVYRKFHQGSWFTFVEDANNALASAPGESGFCPPPGSSEYQPGLTTGHWCVELTIEDGGPNDSDQLTNGSVEDPGGVGALSASVEDSSRSIFSKGSGGGAIGNGLLILLGLLILQSRRRSQLELQSRKSGVKR</sequence>
<dbReference type="CDD" id="cd11304">
    <property type="entry name" value="Cadherin_repeat"/>
    <property type="match status" value="2"/>
</dbReference>
<dbReference type="InterPro" id="IPR002126">
    <property type="entry name" value="Cadherin-like_dom"/>
</dbReference>
<dbReference type="GO" id="GO:0005509">
    <property type="term" value="F:calcium ion binding"/>
    <property type="evidence" value="ECO:0007669"/>
    <property type="project" value="InterPro"/>
</dbReference>
<dbReference type="Proteomes" id="UP001161389">
    <property type="component" value="Unassembled WGS sequence"/>
</dbReference>
<dbReference type="NCBIfam" id="NF012211">
    <property type="entry name" value="tand_rpt_95"/>
    <property type="match status" value="5"/>
</dbReference>
<keyword evidence="3" id="KW-1133">Transmembrane helix</keyword>
<dbReference type="PANTHER" id="PTHR34720:SF9">
    <property type="entry name" value="BLR4714 PROTEIN"/>
    <property type="match status" value="1"/>
</dbReference>
<evidence type="ECO:0000256" key="2">
    <source>
        <dbReference type="SAM" id="MobiDB-lite"/>
    </source>
</evidence>
<dbReference type="InterPro" id="IPR013783">
    <property type="entry name" value="Ig-like_fold"/>
</dbReference>
<feature type="region of interest" description="Disordered" evidence="2">
    <location>
        <begin position="2853"/>
        <end position="2883"/>
    </location>
</feature>
<dbReference type="InterPro" id="IPR038081">
    <property type="entry name" value="CalX-like_sf"/>
</dbReference>
<keyword evidence="3" id="KW-0812">Transmembrane</keyword>
<reference evidence="5" key="1">
    <citation type="journal article" date="2014" name="Int. J. Syst. Evol. Microbiol.">
        <title>Complete genome sequence of Corynebacterium casei LMG S-19264T (=DSM 44701T), isolated from a smear-ripened cheese.</title>
        <authorList>
            <consortium name="US DOE Joint Genome Institute (JGI-PGF)"/>
            <person name="Walter F."/>
            <person name="Albersmeier A."/>
            <person name="Kalinowski J."/>
            <person name="Ruckert C."/>
        </authorList>
    </citation>
    <scope>NUCLEOTIDE SEQUENCE</scope>
    <source>
        <strain evidence="5">NBRC 110071</strain>
    </source>
</reference>
<keyword evidence="6" id="KW-1185">Reference proteome</keyword>
<feature type="domain" description="Cadherin" evidence="4">
    <location>
        <begin position="2131"/>
        <end position="2229"/>
    </location>
</feature>
<dbReference type="SUPFAM" id="SSF49313">
    <property type="entry name" value="Cadherin-like"/>
    <property type="match status" value="1"/>
</dbReference>
<reference evidence="5" key="2">
    <citation type="submission" date="2023-01" db="EMBL/GenBank/DDBJ databases">
        <title>Draft genome sequence of Litoribrevibacter albus strain NBRC 110071.</title>
        <authorList>
            <person name="Sun Q."/>
            <person name="Mori K."/>
        </authorList>
    </citation>
    <scope>NUCLEOTIDE SEQUENCE</scope>
    <source>
        <strain evidence="5">NBRC 110071</strain>
    </source>
</reference>
<evidence type="ECO:0000256" key="1">
    <source>
        <dbReference type="ARBA" id="ARBA00022729"/>
    </source>
</evidence>
<dbReference type="InterPro" id="IPR015919">
    <property type="entry name" value="Cadherin-like_sf"/>
</dbReference>
<feature type="compositionally biased region" description="Low complexity" evidence="2">
    <location>
        <begin position="1816"/>
        <end position="1833"/>
    </location>
</feature>
<keyword evidence="1" id="KW-0732">Signal</keyword>
<evidence type="ECO:0000313" key="6">
    <source>
        <dbReference type="Proteomes" id="UP001161389"/>
    </source>
</evidence>
<keyword evidence="3" id="KW-0472">Membrane</keyword>
<dbReference type="NCBIfam" id="NF041766">
    <property type="entry name" value="choice_anch_U"/>
    <property type="match status" value="1"/>
</dbReference>
<evidence type="ECO:0000313" key="5">
    <source>
        <dbReference type="EMBL" id="GLQ30236.1"/>
    </source>
</evidence>
<dbReference type="Gene3D" id="2.60.40.10">
    <property type="entry name" value="Immunoglobulins"/>
    <property type="match status" value="5"/>
</dbReference>